<dbReference type="PANTHER" id="PTHR12668">
    <property type="entry name" value="TRANSMEMBRANE PROTEIN 14, 15"/>
    <property type="match status" value="1"/>
</dbReference>
<dbReference type="PANTHER" id="PTHR12668:SF53">
    <property type="entry name" value="TMEM14 PROTEIN HOMOLOG YJR085C"/>
    <property type="match status" value="1"/>
</dbReference>
<reference evidence="7 8" key="1">
    <citation type="submission" date="2017-12" db="EMBL/GenBank/DDBJ databases">
        <title>Sequencing, de novo assembly and annotation of complete genome of a new Thraustochytrid species, strain FCC1311.</title>
        <authorList>
            <person name="Sedici K."/>
            <person name="Godart F."/>
            <person name="Aiese Cigliano R."/>
            <person name="Sanseverino W."/>
            <person name="Barakat M."/>
            <person name="Ortet P."/>
            <person name="Marechal E."/>
            <person name="Cagnac O."/>
            <person name="Amato A."/>
        </authorList>
    </citation>
    <scope>NUCLEOTIDE SEQUENCE [LARGE SCALE GENOMIC DNA]</scope>
</reference>
<name>A0A2R5G545_9STRA</name>
<dbReference type="InterPro" id="IPR005349">
    <property type="entry name" value="TMEM14"/>
</dbReference>
<evidence type="ECO:0000313" key="8">
    <source>
        <dbReference type="Proteomes" id="UP000241890"/>
    </source>
</evidence>
<dbReference type="OrthoDB" id="5620at2759"/>
<evidence type="ECO:0000256" key="2">
    <source>
        <dbReference type="ARBA" id="ARBA00007590"/>
    </source>
</evidence>
<organism evidence="7 8">
    <name type="scientific">Hondaea fermentalgiana</name>
    <dbReference type="NCBI Taxonomy" id="2315210"/>
    <lineage>
        <taxon>Eukaryota</taxon>
        <taxon>Sar</taxon>
        <taxon>Stramenopiles</taxon>
        <taxon>Bigyra</taxon>
        <taxon>Labyrinthulomycetes</taxon>
        <taxon>Thraustochytrida</taxon>
        <taxon>Thraustochytriidae</taxon>
        <taxon>Hondaea</taxon>
    </lineage>
</organism>
<evidence type="ECO:0000256" key="5">
    <source>
        <dbReference type="ARBA" id="ARBA00023136"/>
    </source>
</evidence>
<dbReference type="InParanoid" id="A0A2R5G545"/>
<evidence type="ECO:0000256" key="6">
    <source>
        <dbReference type="SAM" id="Phobius"/>
    </source>
</evidence>
<comment type="subcellular location">
    <subcellularLocation>
        <location evidence="1">Membrane</location>
    </subcellularLocation>
</comment>
<dbReference type="Gene3D" id="1.10.10.1740">
    <property type="entry name" value="Transmembrane protein 14-like"/>
    <property type="match status" value="1"/>
</dbReference>
<gene>
    <name evidence="7" type="ORF">FCC1311_023662</name>
</gene>
<proteinExistence type="inferred from homology"/>
<dbReference type="AlphaFoldDB" id="A0A2R5G545"/>
<dbReference type="EMBL" id="BEYU01000019">
    <property type="protein sequence ID" value="GBG26146.1"/>
    <property type="molecule type" value="Genomic_DNA"/>
</dbReference>
<comment type="caution">
    <text evidence="7">The sequence shown here is derived from an EMBL/GenBank/DDBJ whole genome shotgun (WGS) entry which is preliminary data.</text>
</comment>
<keyword evidence="4 6" id="KW-1133">Transmembrane helix</keyword>
<evidence type="ECO:0000256" key="1">
    <source>
        <dbReference type="ARBA" id="ARBA00004370"/>
    </source>
</evidence>
<feature type="transmembrane region" description="Helical" evidence="6">
    <location>
        <begin position="31"/>
        <end position="49"/>
    </location>
</feature>
<feature type="transmembrane region" description="Helical" evidence="6">
    <location>
        <begin position="6"/>
        <end position="24"/>
    </location>
</feature>
<dbReference type="InterPro" id="IPR044890">
    <property type="entry name" value="TMEM14_sf"/>
</dbReference>
<sequence>MTGEAHLSYTMGGLLAAGGIMGYVKGKSVPSLVAGCCFGTGFAISGWLIQQNDAYRGHTLGLGLSTLLLGAMAPRALRTKAPVPVAVSSLGAVGVVYSGTKALEWMD</sequence>
<dbReference type="Pfam" id="PF03647">
    <property type="entry name" value="Tmemb_14"/>
    <property type="match status" value="1"/>
</dbReference>
<keyword evidence="8" id="KW-1185">Reference proteome</keyword>
<evidence type="ECO:0000313" key="7">
    <source>
        <dbReference type="EMBL" id="GBG26146.1"/>
    </source>
</evidence>
<keyword evidence="3 6" id="KW-0812">Transmembrane</keyword>
<evidence type="ECO:0000256" key="3">
    <source>
        <dbReference type="ARBA" id="ARBA00022692"/>
    </source>
</evidence>
<dbReference type="GO" id="GO:0016020">
    <property type="term" value="C:membrane"/>
    <property type="evidence" value="ECO:0007669"/>
    <property type="project" value="UniProtKB-SubCell"/>
</dbReference>
<accession>A0A2R5G545</accession>
<protein>
    <submittedName>
        <fullName evidence="7">TMEM14 protein-like YJR085C</fullName>
    </submittedName>
</protein>
<comment type="similarity">
    <text evidence="2">Belongs to the TMEM14 family.</text>
</comment>
<dbReference type="Proteomes" id="UP000241890">
    <property type="component" value="Unassembled WGS sequence"/>
</dbReference>
<keyword evidence="5 6" id="KW-0472">Membrane</keyword>
<evidence type="ECO:0000256" key="4">
    <source>
        <dbReference type="ARBA" id="ARBA00022989"/>
    </source>
</evidence>